<dbReference type="AlphaFoldDB" id="B8HJ18"/>
<dbReference type="RefSeq" id="WP_012623432.1">
    <property type="nucleotide sequence ID" value="NC_011879.1"/>
</dbReference>
<evidence type="ECO:0000256" key="1">
    <source>
        <dbReference type="SAM" id="Phobius"/>
    </source>
</evidence>
<dbReference type="HOGENOM" id="CLU_2217558_0_0_11"/>
<accession>B8HJ18</accession>
<organism evidence="2 3">
    <name type="scientific">Pseudarthrobacter chlorophenolicus (strain ATCC 700700 / DSM 12829 / CIP 107037 / JCM 12360 / KCTC 9906 / NCIMB 13794 / A6)</name>
    <name type="common">Arthrobacter chlorophenolicus</name>
    <dbReference type="NCBI Taxonomy" id="452863"/>
    <lineage>
        <taxon>Bacteria</taxon>
        <taxon>Bacillati</taxon>
        <taxon>Actinomycetota</taxon>
        <taxon>Actinomycetes</taxon>
        <taxon>Micrococcales</taxon>
        <taxon>Micrococcaceae</taxon>
        <taxon>Pseudarthrobacter</taxon>
    </lineage>
</organism>
<evidence type="ECO:0000313" key="3">
    <source>
        <dbReference type="Proteomes" id="UP000002505"/>
    </source>
</evidence>
<geneLocation type="plasmid" evidence="2 3">
    <name>pACHL01</name>
</geneLocation>
<keyword evidence="1" id="KW-0812">Transmembrane</keyword>
<proteinExistence type="predicted"/>
<evidence type="ECO:0000313" key="2">
    <source>
        <dbReference type="EMBL" id="ACL42415.1"/>
    </source>
</evidence>
<keyword evidence="3" id="KW-1185">Reference proteome</keyword>
<feature type="transmembrane region" description="Helical" evidence="1">
    <location>
        <begin position="68"/>
        <end position="87"/>
    </location>
</feature>
<keyword evidence="1" id="KW-0472">Membrane</keyword>
<sequence length="106" mass="11706">MTGRPRQQAGTKWHGYYTEIYGMALEVPLRGSEVLAAFGASLILGLALFHPFRELAEYLFPEPTPLRILPLLAGLAMTAAPLLWVATKYRPADTAARQNSVTTFEN</sequence>
<dbReference type="KEGG" id="ach:Achl_4464"/>
<reference evidence="2" key="1">
    <citation type="submission" date="2009-01" db="EMBL/GenBank/DDBJ databases">
        <title>Complete sequence of plasmid1 of Arthrobacter chlorophenolicus A6.</title>
        <authorList>
            <consortium name="US DOE Joint Genome Institute"/>
            <person name="Lucas S."/>
            <person name="Copeland A."/>
            <person name="Lapidus A."/>
            <person name="Glavina del Rio T."/>
            <person name="Tice H."/>
            <person name="Bruce D."/>
            <person name="Goodwin L."/>
            <person name="Pitluck S."/>
            <person name="Goltsman E."/>
            <person name="Clum A."/>
            <person name="Larimer F."/>
            <person name="Land M."/>
            <person name="Hauser L."/>
            <person name="Kyrpides N."/>
            <person name="Mikhailova N."/>
            <person name="Jansson J."/>
            <person name="Richardson P."/>
        </authorList>
    </citation>
    <scope>NUCLEOTIDE SEQUENCE [LARGE SCALE GENOMIC DNA]</scope>
    <source>
        <strain evidence="2">A6</strain>
        <plasmid evidence="2">pACHL01</plasmid>
    </source>
</reference>
<dbReference type="EMBL" id="CP001342">
    <property type="protein sequence ID" value="ACL42415.1"/>
    <property type="molecule type" value="Genomic_DNA"/>
</dbReference>
<keyword evidence="1" id="KW-1133">Transmembrane helix</keyword>
<dbReference type="Proteomes" id="UP000002505">
    <property type="component" value="Plasmid pACHL01"/>
</dbReference>
<keyword evidence="2" id="KW-0614">Plasmid</keyword>
<protein>
    <submittedName>
        <fullName evidence="2">Uncharacterized protein</fullName>
    </submittedName>
</protein>
<feature type="transmembrane region" description="Helical" evidence="1">
    <location>
        <begin position="34"/>
        <end position="52"/>
    </location>
</feature>
<name>B8HJ18_PSECP</name>
<gene>
    <name evidence="2" type="ordered locus">Achl_4464</name>
</gene>